<keyword evidence="1" id="KW-0812">Transmembrane</keyword>
<proteinExistence type="predicted"/>
<reference evidence="6" key="1">
    <citation type="submission" date="2013-03" db="EMBL/GenBank/DDBJ databases">
        <title>The Genome Sequence of Anopheles christyi ACHKN1017.</title>
        <authorList>
            <consortium name="The Broad Institute Genomics Platform"/>
            <person name="Neafsey D.E."/>
            <person name="Besansky N."/>
            <person name="Walker B."/>
            <person name="Young S.K."/>
            <person name="Zeng Q."/>
            <person name="Gargeya S."/>
            <person name="Fitzgerald M."/>
            <person name="Haas B."/>
            <person name="Abouelleil A."/>
            <person name="Allen A.W."/>
            <person name="Alvarado L."/>
            <person name="Arachchi H.M."/>
            <person name="Berlin A.M."/>
            <person name="Chapman S.B."/>
            <person name="Gainer-Dewar J."/>
            <person name="Goldberg J."/>
            <person name="Griggs A."/>
            <person name="Gujja S."/>
            <person name="Hansen M."/>
            <person name="Howarth C."/>
            <person name="Imamovic A."/>
            <person name="Ireland A."/>
            <person name="Larimer J."/>
            <person name="McCowan C."/>
            <person name="Murphy C."/>
            <person name="Pearson M."/>
            <person name="Poon T.W."/>
            <person name="Priest M."/>
            <person name="Roberts A."/>
            <person name="Saif S."/>
            <person name="Shea T."/>
            <person name="Sisk P."/>
            <person name="Sykes S."/>
            <person name="Wortman J."/>
            <person name="Nusbaum C."/>
            <person name="Birren B."/>
        </authorList>
    </citation>
    <scope>NUCLEOTIDE SEQUENCE [LARGE SCALE GENOMIC DNA]</scope>
    <source>
        <strain evidence="6">ACHKN1017</strain>
    </source>
</reference>
<dbReference type="GO" id="GO:0016020">
    <property type="term" value="C:membrane"/>
    <property type="evidence" value="ECO:0007669"/>
    <property type="project" value="InterPro"/>
</dbReference>
<dbReference type="VEuPathDB" id="VectorBase:ACHR008703"/>
<feature type="chain" id="PRO_5008125392" description="Neurotransmitter-gated ion-channel ligand-binding domain-containing protein" evidence="2">
    <location>
        <begin position="24"/>
        <end position="590"/>
    </location>
</feature>
<keyword evidence="2" id="KW-0732">Signal</keyword>
<dbReference type="PANTHER" id="PTHR36695:SF12">
    <property type="entry name" value="AGAP008648-PA"/>
    <property type="match status" value="1"/>
</dbReference>
<evidence type="ECO:0000256" key="2">
    <source>
        <dbReference type="SAM" id="SignalP"/>
    </source>
</evidence>
<protein>
    <recommendedName>
        <fullName evidence="7">Neurotransmitter-gated ion-channel ligand-binding domain-containing protein</fullName>
    </recommendedName>
</protein>
<dbReference type="STRING" id="43041.A0A182KD66"/>
<feature type="domain" description="Farnesoic acid O-methyl transferase" evidence="4">
    <location>
        <begin position="46"/>
        <end position="192"/>
    </location>
</feature>
<feature type="transmembrane region" description="Helical" evidence="1">
    <location>
        <begin position="570"/>
        <end position="588"/>
    </location>
</feature>
<feature type="transmembrane region" description="Helical" evidence="1">
    <location>
        <begin position="418"/>
        <end position="436"/>
    </location>
</feature>
<dbReference type="SUPFAM" id="SSF63712">
    <property type="entry name" value="Nicotinic receptor ligand binding domain-like"/>
    <property type="match status" value="1"/>
</dbReference>
<evidence type="ECO:0000313" key="5">
    <source>
        <dbReference type="EnsemblMetazoa" id="ACHR008703-PA"/>
    </source>
</evidence>
<evidence type="ECO:0000259" key="3">
    <source>
        <dbReference type="Pfam" id="PF02931"/>
    </source>
</evidence>
<dbReference type="PANTHER" id="PTHR36695">
    <property type="entry name" value="AGAP008648-PA"/>
    <property type="match status" value="1"/>
</dbReference>
<name>A0A182KD66_9DIPT</name>
<organism evidence="5 6">
    <name type="scientific">Anopheles christyi</name>
    <dbReference type="NCBI Taxonomy" id="43041"/>
    <lineage>
        <taxon>Eukaryota</taxon>
        <taxon>Metazoa</taxon>
        <taxon>Ecdysozoa</taxon>
        <taxon>Arthropoda</taxon>
        <taxon>Hexapoda</taxon>
        <taxon>Insecta</taxon>
        <taxon>Pterygota</taxon>
        <taxon>Neoptera</taxon>
        <taxon>Endopterygota</taxon>
        <taxon>Diptera</taxon>
        <taxon>Nematocera</taxon>
        <taxon>Culicoidea</taxon>
        <taxon>Culicidae</taxon>
        <taxon>Anophelinae</taxon>
        <taxon>Anopheles</taxon>
    </lineage>
</organism>
<dbReference type="EnsemblMetazoa" id="ACHR008703-RA">
    <property type="protein sequence ID" value="ACHR008703-PA"/>
    <property type="gene ID" value="ACHR008703"/>
</dbReference>
<feature type="transmembrane region" description="Helical" evidence="1">
    <location>
        <begin position="443"/>
        <end position="464"/>
    </location>
</feature>
<dbReference type="AlphaFoldDB" id="A0A182KD66"/>
<evidence type="ECO:0000313" key="6">
    <source>
        <dbReference type="Proteomes" id="UP000075881"/>
    </source>
</evidence>
<keyword evidence="1" id="KW-1133">Transmembrane helix</keyword>
<feature type="domain" description="Neurotransmitter-gated ion-channel ligand-binding" evidence="3">
    <location>
        <begin position="245"/>
        <end position="412"/>
    </location>
</feature>
<dbReference type="Proteomes" id="UP000075881">
    <property type="component" value="Unassembled WGS sequence"/>
</dbReference>
<evidence type="ECO:0000256" key="1">
    <source>
        <dbReference type="SAM" id="Phobius"/>
    </source>
</evidence>
<reference evidence="5" key="2">
    <citation type="submission" date="2020-05" db="UniProtKB">
        <authorList>
            <consortium name="EnsemblMetazoa"/>
        </authorList>
    </citation>
    <scope>IDENTIFICATION</scope>
    <source>
        <strain evidence="5">ACHKN1017</strain>
    </source>
</reference>
<feature type="signal peptide" evidence="2">
    <location>
        <begin position="1"/>
        <end position="23"/>
    </location>
</feature>
<dbReference type="Pfam" id="PF02931">
    <property type="entry name" value="Neur_chan_LBD"/>
    <property type="match status" value="1"/>
</dbReference>
<dbReference type="Gene3D" id="2.70.170.10">
    <property type="entry name" value="Neurotransmitter-gated ion-channel ligand-binding domain"/>
    <property type="match status" value="1"/>
</dbReference>
<evidence type="ECO:0000259" key="4">
    <source>
        <dbReference type="Pfam" id="PF12248"/>
    </source>
</evidence>
<dbReference type="InterPro" id="IPR006202">
    <property type="entry name" value="Neur_chan_lig-bd"/>
</dbReference>
<accession>A0A182KD66</accession>
<dbReference type="InterPro" id="IPR022041">
    <property type="entry name" value="Methyltransf_FA"/>
</dbReference>
<dbReference type="GO" id="GO:0005230">
    <property type="term" value="F:extracellular ligand-gated monoatomic ion channel activity"/>
    <property type="evidence" value="ECO:0007669"/>
    <property type="project" value="InterPro"/>
</dbReference>
<keyword evidence="1" id="KW-0472">Membrane</keyword>
<evidence type="ECO:0008006" key="7">
    <source>
        <dbReference type="Google" id="ProtNLM"/>
    </source>
</evidence>
<sequence>MSPLSGTVQGVALLLLLVIECHADTTRYNVSFDELHRCKQHNAINGYNYRAFFKLHELQHHNPTDADLIVDLLVYVLAARDGHILLSEQNKTASTAVEILLGGGGNTFSQIRLGQKGSPLRTKASAGLLSPIEPLPVRVRIDTEGQIRVFAGKLTGEPFMETLMPNKTASELRYVSFTTWGTALAKWFYDCPLPSNSTNGTVAIDGNELEQEYDGKQRLLDHLLGVPRWIDPPVNFTGVKIPQMFIQGFVYDQTTSLVELSGAMGMSWEDPRYRWNAFDFDNTTVVGDVCHMIWTPAFESLSLFTGQFSLCYLSNEGTVIVEIEEFTWTNFCTLSDSYRWPYDTNACHLKLFAASHERHVPMRLAIKSVRFDPAYEQSEWSVKTIAKHEYEQNVTPYGQQPMLELHIEMTRKSDIHSVSIYPSYFVANLLISISFLTDGRSRLLLNSLGLLVLLNTFLSLSVIVPRSGVPKICTIPTNSCIAEHIFNLKPFFPYILDIFFQWSLVFYTLSSIFFAIELWLKRTRANIPPGSWIGRVISFPVLRFALAMDQRSNYNTLEHKNVRWDEVTCILNRIAMIVVVIVFAIGFTKP</sequence>
<feature type="transmembrane region" description="Helical" evidence="1">
    <location>
        <begin position="498"/>
        <end position="520"/>
    </location>
</feature>
<dbReference type="Pfam" id="PF12248">
    <property type="entry name" value="Methyltransf_FA"/>
    <property type="match status" value="1"/>
</dbReference>
<keyword evidence="6" id="KW-1185">Reference proteome</keyword>
<dbReference type="InterPro" id="IPR036734">
    <property type="entry name" value="Neur_chan_lig-bd_sf"/>
</dbReference>